<evidence type="ECO:0000259" key="5">
    <source>
        <dbReference type="Pfam" id="PF14748"/>
    </source>
</evidence>
<dbReference type="InterPro" id="IPR008927">
    <property type="entry name" value="6-PGluconate_DH-like_C_sf"/>
</dbReference>
<dbReference type="InterPro" id="IPR029036">
    <property type="entry name" value="P5CR_dimer"/>
</dbReference>
<comment type="catalytic activity">
    <reaction evidence="2">
        <text>L-proline + NADP(+) = (S)-1-pyrroline-5-carboxylate + NADPH + 2 H(+)</text>
        <dbReference type="Rhea" id="RHEA:14109"/>
        <dbReference type="ChEBI" id="CHEBI:15378"/>
        <dbReference type="ChEBI" id="CHEBI:17388"/>
        <dbReference type="ChEBI" id="CHEBI:57783"/>
        <dbReference type="ChEBI" id="CHEBI:58349"/>
        <dbReference type="ChEBI" id="CHEBI:60039"/>
        <dbReference type="EC" id="1.5.1.2"/>
    </reaction>
</comment>
<dbReference type="PANTHER" id="PTHR11645">
    <property type="entry name" value="PYRROLINE-5-CARBOXYLATE REDUCTASE"/>
    <property type="match status" value="1"/>
</dbReference>
<dbReference type="NCBIfam" id="TIGR00112">
    <property type="entry name" value="proC"/>
    <property type="match status" value="1"/>
</dbReference>
<dbReference type="InterPro" id="IPR028939">
    <property type="entry name" value="P5C_Rdtase_cat_N"/>
</dbReference>
<evidence type="ECO:0000256" key="1">
    <source>
        <dbReference type="ARBA" id="ARBA00005525"/>
    </source>
</evidence>
<dbReference type="PIRSF" id="PIRSF000193">
    <property type="entry name" value="Pyrrol-5-carb_rd"/>
    <property type="match status" value="1"/>
</dbReference>
<dbReference type="SUPFAM" id="SSF48179">
    <property type="entry name" value="6-phosphogluconate dehydrogenase C-terminal domain-like"/>
    <property type="match status" value="1"/>
</dbReference>
<evidence type="ECO:0000259" key="4">
    <source>
        <dbReference type="Pfam" id="PF03807"/>
    </source>
</evidence>
<dbReference type="SUPFAM" id="SSF51735">
    <property type="entry name" value="NAD(P)-binding Rossmann-fold domains"/>
    <property type="match status" value="1"/>
</dbReference>
<dbReference type="Gene3D" id="3.40.50.720">
    <property type="entry name" value="NAD(P)-binding Rossmann-like Domain"/>
    <property type="match status" value="1"/>
</dbReference>
<dbReference type="HAMAP" id="MF_01925">
    <property type="entry name" value="P5C_reductase"/>
    <property type="match status" value="1"/>
</dbReference>
<dbReference type="Pfam" id="PF03807">
    <property type="entry name" value="F420_oxidored"/>
    <property type="match status" value="1"/>
</dbReference>
<proteinExistence type="inferred from homology"/>
<evidence type="ECO:0000313" key="7">
    <source>
        <dbReference type="Proteomes" id="UP000658690"/>
    </source>
</evidence>
<keyword evidence="2" id="KW-0028">Amino-acid biosynthesis</keyword>
<comment type="function">
    <text evidence="2">Catalyzes the reduction of 1-pyrroline-5-carboxylate (PCA) to L-proline.</text>
</comment>
<keyword evidence="7" id="KW-1185">Reference proteome</keyword>
<keyword evidence="2" id="KW-0521">NADP</keyword>
<reference evidence="6 7" key="1">
    <citation type="submission" date="2019-10" db="EMBL/GenBank/DDBJ databases">
        <title>Description of Paenibacillus choica sp. nov.</title>
        <authorList>
            <person name="Carlier A."/>
            <person name="Qi S."/>
        </authorList>
    </citation>
    <scope>NUCLEOTIDE SEQUENCE [LARGE SCALE GENOMIC DNA]</scope>
    <source>
        <strain evidence="6 7">LMG 31460</strain>
    </source>
</reference>
<dbReference type="Gene3D" id="1.10.3730.10">
    <property type="entry name" value="ProC C-terminal domain-like"/>
    <property type="match status" value="1"/>
</dbReference>
<dbReference type="GO" id="GO:0004735">
    <property type="term" value="F:pyrroline-5-carboxylate reductase activity"/>
    <property type="evidence" value="ECO:0007669"/>
    <property type="project" value="UniProtKB-EC"/>
</dbReference>
<comment type="similarity">
    <text evidence="1 2">Belongs to the pyrroline-5-carboxylate reductase family.</text>
</comment>
<dbReference type="InterPro" id="IPR000304">
    <property type="entry name" value="Pyrroline-COOH_reductase"/>
</dbReference>
<dbReference type="Pfam" id="PF14748">
    <property type="entry name" value="P5CR_dimer"/>
    <property type="match status" value="1"/>
</dbReference>
<gene>
    <name evidence="2 6" type="primary">proC</name>
    <name evidence="6" type="ORF">GC102_33405</name>
</gene>
<dbReference type="Proteomes" id="UP000658690">
    <property type="component" value="Unassembled WGS sequence"/>
</dbReference>
<keyword evidence="2 6" id="KW-0560">Oxidoreductase</keyword>
<evidence type="ECO:0000256" key="2">
    <source>
        <dbReference type="HAMAP-Rule" id="MF_01925"/>
    </source>
</evidence>
<organism evidence="6 7">
    <name type="scientific">Paenibacillus germinis</name>
    <dbReference type="NCBI Taxonomy" id="2654979"/>
    <lineage>
        <taxon>Bacteria</taxon>
        <taxon>Bacillati</taxon>
        <taxon>Bacillota</taxon>
        <taxon>Bacilli</taxon>
        <taxon>Bacillales</taxon>
        <taxon>Paenibacillaceae</taxon>
        <taxon>Paenibacillus</taxon>
    </lineage>
</organism>
<evidence type="ECO:0000313" key="6">
    <source>
        <dbReference type="EMBL" id="NOU90590.1"/>
    </source>
</evidence>
<protein>
    <recommendedName>
        <fullName evidence="2 3">Pyrroline-5-carboxylate reductase</fullName>
        <shortName evidence="2">P5C reductase</shortName>
        <shortName evidence="2">P5CR</shortName>
        <ecNumber evidence="2 3">1.5.1.2</ecNumber>
    </recommendedName>
    <alternativeName>
        <fullName evidence="2">PCA reductase</fullName>
    </alternativeName>
</protein>
<keyword evidence="2" id="KW-0963">Cytoplasm</keyword>
<feature type="domain" description="Pyrroline-5-carboxylate reductase catalytic N-terminal" evidence="4">
    <location>
        <begin position="18"/>
        <end position="116"/>
    </location>
</feature>
<dbReference type="EC" id="1.5.1.2" evidence="2 3"/>
<sequence length="292" mass="31549">MTFKSESGQVTTISKLNICFCGAGSMAEALVRGLITKNLTKPQQISMLNRKNMVRLRELHGRYGIQTIEQGLDHDELLKNADVVLLAVKPTDSVDTIESMKHLFNPRQLIISVIAGLSIETMSRLIGMSMPIVRTMPNTSATIGLGVTAISYSNAVSDEQRLVAEKLFGAVGITEVINEELQNAATGVFGSGPAYAYYLMEAMIAGAGKLGFDSDASLRLVVQTILGAAEMVRITSEHPAELRSNTISPNGTTQVAIDLLEQFSLKETITKAIVKAAERSGEMGKELEMKIN</sequence>
<comment type="subcellular location">
    <subcellularLocation>
        <location evidence="2">Cytoplasm</location>
    </subcellularLocation>
</comment>
<feature type="domain" description="Pyrroline-5-carboxylate reductase dimerisation" evidence="5">
    <location>
        <begin position="179"/>
        <end position="283"/>
    </location>
</feature>
<dbReference type="PANTHER" id="PTHR11645:SF49">
    <property type="entry name" value="PYRROLINE-5-CARBOXYLATE REDUCTASE 1"/>
    <property type="match status" value="1"/>
</dbReference>
<evidence type="ECO:0000256" key="3">
    <source>
        <dbReference type="NCBIfam" id="TIGR00112"/>
    </source>
</evidence>
<keyword evidence="2" id="KW-0641">Proline biosynthesis</keyword>
<comment type="pathway">
    <text evidence="2">Amino-acid biosynthesis; L-proline biosynthesis; L-proline from L-glutamate 5-semialdehyde: step 1/1.</text>
</comment>
<name>A0ABX1ZFA4_9BACL</name>
<comment type="caution">
    <text evidence="6">The sequence shown here is derived from an EMBL/GenBank/DDBJ whole genome shotgun (WGS) entry which is preliminary data.</text>
</comment>
<comment type="catalytic activity">
    <reaction evidence="2">
        <text>L-proline + NAD(+) = (S)-1-pyrroline-5-carboxylate + NADH + 2 H(+)</text>
        <dbReference type="Rhea" id="RHEA:14105"/>
        <dbReference type="ChEBI" id="CHEBI:15378"/>
        <dbReference type="ChEBI" id="CHEBI:17388"/>
        <dbReference type="ChEBI" id="CHEBI:57540"/>
        <dbReference type="ChEBI" id="CHEBI:57945"/>
        <dbReference type="ChEBI" id="CHEBI:60039"/>
        <dbReference type="EC" id="1.5.1.2"/>
    </reaction>
</comment>
<dbReference type="InterPro" id="IPR036291">
    <property type="entry name" value="NAD(P)-bd_dom_sf"/>
</dbReference>
<accession>A0ABX1ZFA4</accession>
<dbReference type="EMBL" id="WHOC01000175">
    <property type="protein sequence ID" value="NOU90590.1"/>
    <property type="molecule type" value="Genomic_DNA"/>
</dbReference>